<sequence length="322" mass="35647">MVLLTLDDSSVHRRVQELEQELVEFQESSKELEQALEEELRDLESRNAVLASHIQEKDAKIVSLAQNSARLTAELNEQSAAAAEQAAASEKTIAELKRKLVHMEILNEDMLSQDRVLENKYHLTTQFNNELLEKLALVENELELERRVNAQNRLLTYNQVQETRHDAGGRPHSVQGPSAVDHVRKAVQRSAYKSGARESLVDGAKADETMLDIAEMLTKEPRDGAVPRSESLKLLHELNSKSDVLRQKVDAVNMSLALQLSDAIAVARAALQDDAARQKAQSSVSGAPKKSSGKQELARDAPPTRKRTTIRGLVRGILCGTA</sequence>
<protein>
    <recommendedName>
        <fullName evidence="7">NUDE domain-containing protein</fullName>
    </recommendedName>
</protein>
<evidence type="ECO:0000256" key="2">
    <source>
        <dbReference type="ARBA" id="ARBA00023054"/>
    </source>
</evidence>
<dbReference type="GO" id="GO:0007059">
    <property type="term" value="P:chromosome segregation"/>
    <property type="evidence" value="ECO:0007669"/>
    <property type="project" value="TreeGrafter"/>
</dbReference>
<accession>A0A4P9Z9T0</accession>
<reference evidence="6" key="1">
    <citation type="journal article" date="2018" name="Nat. Microbiol.">
        <title>Leveraging single-cell genomics to expand the fungal tree of life.</title>
        <authorList>
            <person name="Ahrendt S.R."/>
            <person name="Quandt C.A."/>
            <person name="Ciobanu D."/>
            <person name="Clum A."/>
            <person name="Salamov A."/>
            <person name="Andreopoulos B."/>
            <person name="Cheng J.F."/>
            <person name="Woyke T."/>
            <person name="Pelin A."/>
            <person name="Henrissat B."/>
            <person name="Reynolds N.K."/>
            <person name="Benny G.L."/>
            <person name="Smith M.E."/>
            <person name="James T.Y."/>
            <person name="Grigoriev I.V."/>
        </authorList>
    </citation>
    <scope>NUCLEOTIDE SEQUENCE [LARGE SCALE GENOMIC DNA]</scope>
    <source>
        <strain evidence="6">Baker2002</strain>
    </source>
</reference>
<evidence type="ECO:0008006" key="7">
    <source>
        <dbReference type="Google" id="ProtNLM"/>
    </source>
</evidence>
<keyword evidence="6" id="KW-1185">Reference proteome</keyword>
<evidence type="ECO:0000313" key="5">
    <source>
        <dbReference type="EMBL" id="RKP29486.1"/>
    </source>
</evidence>
<keyword evidence="2 3" id="KW-0175">Coiled coil</keyword>
<feature type="coiled-coil region" evidence="3">
    <location>
        <begin position="15"/>
        <end position="53"/>
    </location>
</feature>
<proteinExistence type="inferred from homology"/>
<evidence type="ECO:0000256" key="3">
    <source>
        <dbReference type="SAM" id="Coils"/>
    </source>
</evidence>
<gene>
    <name evidence="5" type="ORF">METBISCDRAFT_28198</name>
</gene>
<dbReference type="GO" id="GO:0005871">
    <property type="term" value="C:kinesin complex"/>
    <property type="evidence" value="ECO:0007669"/>
    <property type="project" value="TreeGrafter"/>
</dbReference>
<dbReference type="InterPro" id="IPR033494">
    <property type="entry name" value="NUDE"/>
</dbReference>
<evidence type="ECO:0000313" key="6">
    <source>
        <dbReference type="Proteomes" id="UP000268321"/>
    </source>
</evidence>
<dbReference type="GO" id="GO:0000132">
    <property type="term" value="P:establishment of mitotic spindle orientation"/>
    <property type="evidence" value="ECO:0007669"/>
    <property type="project" value="TreeGrafter"/>
</dbReference>
<feature type="coiled-coil region" evidence="3">
    <location>
        <begin position="79"/>
        <end position="148"/>
    </location>
</feature>
<evidence type="ECO:0000256" key="4">
    <source>
        <dbReference type="SAM" id="MobiDB-lite"/>
    </source>
</evidence>
<dbReference type="AlphaFoldDB" id="A0A4P9Z9T0"/>
<dbReference type="PANTHER" id="PTHR10921:SF1">
    <property type="entry name" value="NUCLEAR DISTRIBUTION PROTEIN NUDE HOMOLOG"/>
    <property type="match status" value="1"/>
</dbReference>
<dbReference type="GO" id="GO:0051642">
    <property type="term" value="P:centrosome localization"/>
    <property type="evidence" value="ECO:0007669"/>
    <property type="project" value="TreeGrafter"/>
</dbReference>
<evidence type="ECO:0000256" key="1">
    <source>
        <dbReference type="ARBA" id="ARBA00007429"/>
    </source>
</evidence>
<dbReference type="GO" id="GO:0008017">
    <property type="term" value="F:microtubule binding"/>
    <property type="evidence" value="ECO:0007669"/>
    <property type="project" value="InterPro"/>
</dbReference>
<dbReference type="GO" id="GO:0007020">
    <property type="term" value="P:microtubule nucleation"/>
    <property type="evidence" value="ECO:0007669"/>
    <property type="project" value="TreeGrafter"/>
</dbReference>
<dbReference type="EMBL" id="ML004485">
    <property type="protein sequence ID" value="RKP29486.1"/>
    <property type="molecule type" value="Genomic_DNA"/>
</dbReference>
<organism evidence="5 6">
    <name type="scientific">Metschnikowia bicuspidata</name>
    <dbReference type="NCBI Taxonomy" id="27322"/>
    <lineage>
        <taxon>Eukaryota</taxon>
        <taxon>Fungi</taxon>
        <taxon>Dikarya</taxon>
        <taxon>Ascomycota</taxon>
        <taxon>Saccharomycotina</taxon>
        <taxon>Pichiomycetes</taxon>
        <taxon>Metschnikowiaceae</taxon>
        <taxon>Metschnikowia</taxon>
    </lineage>
</organism>
<dbReference type="OrthoDB" id="5877028at2759"/>
<dbReference type="PANTHER" id="PTHR10921">
    <property type="entry name" value="NUCLEAR DISTRIBUTION PROTEIN NUDE HOMOLOG 1"/>
    <property type="match status" value="1"/>
</dbReference>
<dbReference type="GO" id="GO:0047496">
    <property type="term" value="P:vesicle transport along microtubule"/>
    <property type="evidence" value="ECO:0007669"/>
    <property type="project" value="TreeGrafter"/>
</dbReference>
<comment type="similarity">
    <text evidence="1">Belongs to the nudE family.</text>
</comment>
<name>A0A4P9Z9T0_9ASCO</name>
<dbReference type="GO" id="GO:0000776">
    <property type="term" value="C:kinetochore"/>
    <property type="evidence" value="ECO:0007669"/>
    <property type="project" value="TreeGrafter"/>
</dbReference>
<dbReference type="Proteomes" id="UP000268321">
    <property type="component" value="Unassembled WGS sequence"/>
</dbReference>
<feature type="region of interest" description="Disordered" evidence="4">
    <location>
        <begin position="277"/>
        <end position="306"/>
    </location>
</feature>